<dbReference type="OrthoDB" id="4664297at2759"/>
<accession>A0A6J1CD55</accession>
<organism evidence="8 9">
    <name type="scientific">Momordica charantia</name>
    <name type="common">Bitter gourd</name>
    <name type="synonym">Balsam pear</name>
    <dbReference type="NCBI Taxonomy" id="3673"/>
    <lineage>
        <taxon>Eukaryota</taxon>
        <taxon>Viridiplantae</taxon>
        <taxon>Streptophyta</taxon>
        <taxon>Embryophyta</taxon>
        <taxon>Tracheophyta</taxon>
        <taxon>Spermatophyta</taxon>
        <taxon>Magnoliopsida</taxon>
        <taxon>eudicotyledons</taxon>
        <taxon>Gunneridae</taxon>
        <taxon>Pentapetalae</taxon>
        <taxon>rosids</taxon>
        <taxon>fabids</taxon>
        <taxon>Cucurbitales</taxon>
        <taxon>Cucurbitaceae</taxon>
        <taxon>Momordiceae</taxon>
        <taxon>Momordica</taxon>
    </lineage>
</organism>
<evidence type="ECO:0000256" key="4">
    <source>
        <dbReference type="ARBA" id="ARBA00022679"/>
    </source>
</evidence>
<dbReference type="InterPro" id="IPR017853">
    <property type="entry name" value="GH"/>
</dbReference>
<dbReference type="PANTHER" id="PTHR31268">
    <property type="match status" value="1"/>
</dbReference>
<evidence type="ECO:0000313" key="8">
    <source>
        <dbReference type="Proteomes" id="UP000504603"/>
    </source>
</evidence>
<evidence type="ECO:0000256" key="6">
    <source>
        <dbReference type="ARBA" id="ARBA00025404"/>
    </source>
</evidence>
<dbReference type="Gene3D" id="3.20.20.70">
    <property type="entry name" value="Aldolase class I"/>
    <property type="match status" value="1"/>
</dbReference>
<evidence type="ECO:0000256" key="5">
    <source>
        <dbReference type="ARBA" id="ARBA00023277"/>
    </source>
</evidence>
<dbReference type="GO" id="GO:0047274">
    <property type="term" value="F:galactinol-sucrose galactosyltransferase activity"/>
    <property type="evidence" value="ECO:0007669"/>
    <property type="project" value="UniProtKB-EC"/>
</dbReference>
<dbReference type="AlphaFoldDB" id="A0A6J1CD55"/>
<gene>
    <name evidence="9" type="primary">LOC111010456</name>
</gene>
<dbReference type="RefSeq" id="XP_022139596.1">
    <property type="nucleotide sequence ID" value="XM_022283904.1"/>
</dbReference>
<comment type="catalytic activity">
    <reaction evidence="7">
        <text>alpha-D-galactosyl-(1-&gt;3)-1D-myo-inositol + sucrose = raffinose + myo-inositol</text>
        <dbReference type="Rhea" id="RHEA:20161"/>
        <dbReference type="ChEBI" id="CHEBI:16634"/>
        <dbReference type="ChEBI" id="CHEBI:17268"/>
        <dbReference type="ChEBI" id="CHEBI:17505"/>
        <dbReference type="ChEBI" id="CHEBI:17992"/>
        <dbReference type="EC" id="2.4.1.82"/>
    </reaction>
</comment>
<dbReference type="PANTHER" id="PTHR31268:SF29">
    <property type="entry name" value="GALACTINOL--SUCROSE GALACTOSYLTRANSFERASE 1-RELATED"/>
    <property type="match status" value="1"/>
</dbReference>
<comment type="similarity">
    <text evidence="1">Belongs to the glycosyl hydrolases 36 family.</text>
</comment>
<comment type="function">
    <text evidence="6">Transglycosidase operating by a ping-pong reaction mechanism. Involved in the synthesis of raffinose, a major soluble carbohydrate in seeds, roots and tubers.</text>
</comment>
<dbReference type="GeneID" id="111010456"/>
<proteinExistence type="inferred from homology"/>
<sequence length="820" mass="89776">MAALIQHLRLPLTLPPSSRYTSLFFRFSLPSVLRCSSSAPAGSSSPDSSVSFPALLPVAARKQGIMTVGAGITLSDGNLTVLGTPVLSDVHNNITVTPAPGGGVMNGAFIGVQSDQTGCRRVFPVGKLIGLRFLCAFRFKLWWMTQRMGTSGQDIPFETQFMVVEARDGSNISGSEQESAVYTVFLPILEGDFRAVLQGNENNELEICLESGDPAVDGFEGSHLVFVAAGSDPFETITYAVKSVEKHLQTFAHRERKKMPDMLNWFGWCTWDAFYTDVTSEGVKQGLESFESGGIPPKFVIIDDGWQSVGKDSTSADCKADNTANFANRLTDIKENHKFQKDGKEGERVENPKLGLQHMVSYMKEKHAMKYVYVWHAITGYWGGVSSGVKEMEHYESKLAYPVASPGVESNEPCDALNSIMKTGLGLVNPEKIFNFYNEQHSYLASAGVDGVKVDVQNILETLGAGHGGRVKLARKYHHALEASISRNFRDNGIISCMSHNTDALYSSKRNAVIRASDDFWPRDPASHTIHIASVAYNSLFLGEFMQPDWDMFHSMHTMAEYHGAARAVGGCAIYVSDKPGHHDFNLLKKLVLYDGSILRAKLPGRPTKDCLFTDPARDGISLLKIWNMNDVSGVVGVFNCQGAGWCKVGKKNLIHDVNPGTITGFIRAKDVSYLPKIAGDTWTGDAVIFSHLTGEVVYLPQDASMPITLKPKEYDVFTVVPVKELADGIKFAPIGLIKMFNSGGAVKELNHQPGSSNVSLKVCGSGPFGAYSSSQPKRVVVDSKEVEFGYDEGSGFITIDLRVPEEELYLWNINVEVHS</sequence>
<dbReference type="EC" id="2.4.1.82" evidence="2"/>
<keyword evidence="5" id="KW-0119">Carbohydrate metabolism</keyword>
<reference evidence="9" key="1">
    <citation type="submission" date="2025-08" db="UniProtKB">
        <authorList>
            <consortium name="RefSeq"/>
        </authorList>
    </citation>
    <scope>IDENTIFICATION</scope>
    <source>
        <strain evidence="9">OHB3-1</strain>
    </source>
</reference>
<dbReference type="InterPro" id="IPR013785">
    <property type="entry name" value="Aldolase_TIM"/>
</dbReference>
<evidence type="ECO:0000256" key="1">
    <source>
        <dbReference type="ARBA" id="ARBA00007240"/>
    </source>
</evidence>
<dbReference type="Pfam" id="PF05691">
    <property type="entry name" value="Raffinose_syn"/>
    <property type="match status" value="1"/>
</dbReference>
<dbReference type="SUPFAM" id="SSF51445">
    <property type="entry name" value="(Trans)glycosidases"/>
    <property type="match status" value="1"/>
</dbReference>
<name>A0A6J1CD55_MOMCH</name>
<evidence type="ECO:0000256" key="7">
    <source>
        <dbReference type="ARBA" id="ARBA00049426"/>
    </source>
</evidence>
<evidence type="ECO:0000256" key="3">
    <source>
        <dbReference type="ARBA" id="ARBA00022676"/>
    </source>
</evidence>
<keyword evidence="4" id="KW-0808">Transferase</keyword>
<protein>
    <recommendedName>
        <fullName evidence="2">galactinol--sucrose galactosyltransferase</fullName>
        <ecNumber evidence="2">2.4.1.82</ecNumber>
    </recommendedName>
</protein>
<dbReference type="FunFam" id="3.20.20.70:FF:000129">
    <property type="entry name" value="Probable galactinol--sucrose galactosyltransferase 1"/>
    <property type="match status" value="1"/>
</dbReference>
<dbReference type="Proteomes" id="UP000504603">
    <property type="component" value="Unplaced"/>
</dbReference>
<evidence type="ECO:0000313" key="9">
    <source>
        <dbReference type="RefSeq" id="XP_022139596.1"/>
    </source>
</evidence>
<keyword evidence="8" id="KW-1185">Reference proteome</keyword>
<dbReference type="InterPro" id="IPR008811">
    <property type="entry name" value="Glycosyl_hydrolases_36"/>
</dbReference>
<keyword evidence="3 9" id="KW-0328">Glycosyltransferase</keyword>
<evidence type="ECO:0000256" key="2">
    <source>
        <dbReference type="ARBA" id="ARBA00012708"/>
    </source>
</evidence>
<dbReference type="KEGG" id="mcha:111010456"/>